<dbReference type="InterPro" id="IPR037401">
    <property type="entry name" value="SnoaL-like"/>
</dbReference>
<evidence type="ECO:0000313" key="3">
    <source>
        <dbReference type="Proteomes" id="UP000076096"/>
    </source>
</evidence>
<proteinExistence type="predicted"/>
<organism evidence="2 3">
    <name type="scientific">Streptomyces qaidamensis</name>
    <dbReference type="NCBI Taxonomy" id="1783515"/>
    <lineage>
        <taxon>Bacteria</taxon>
        <taxon>Bacillati</taxon>
        <taxon>Actinomycetota</taxon>
        <taxon>Actinomycetes</taxon>
        <taxon>Kitasatosporales</taxon>
        <taxon>Streptomycetaceae</taxon>
        <taxon>Streptomyces</taxon>
        <taxon>Streptomyces aurantiacus group</taxon>
    </lineage>
</organism>
<dbReference type="AlphaFoldDB" id="A0A143C7K7"/>
<sequence length="126" mass="13964">MSELVAELENHTARYVEAVNAGDFETVEKFYTADAVAVWEPGKPLTGDERRKYQREFLQARPRMAAKPRQVFATGETALMIVDWTIDITGADGTTEHLAGVGVDVLTRGEDGVWRYAIDDPFGQAS</sequence>
<dbReference type="KEGG" id="stsi:A4E84_30355"/>
<dbReference type="Gene3D" id="3.10.450.50">
    <property type="match status" value="1"/>
</dbReference>
<accession>A0A143C7K7</accession>
<dbReference type="Pfam" id="PF12680">
    <property type="entry name" value="SnoaL_2"/>
    <property type="match status" value="1"/>
</dbReference>
<dbReference type="Proteomes" id="UP000076096">
    <property type="component" value="Chromosome"/>
</dbReference>
<dbReference type="RefSeq" id="WP_062929587.1">
    <property type="nucleotide sequence ID" value="NZ_CP015098.1"/>
</dbReference>
<gene>
    <name evidence="2" type="ORF">A4E84_30355</name>
</gene>
<evidence type="ECO:0000259" key="1">
    <source>
        <dbReference type="Pfam" id="PF12680"/>
    </source>
</evidence>
<feature type="domain" description="SnoaL-like" evidence="1">
    <location>
        <begin position="13"/>
        <end position="114"/>
    </location>
</feature>
<evidence type="ECO:0000313" key="2">
    <source>
        <dbReference type="EMBL" id="AMW13424.1"/>
    </source>
</evidence>
<protein>
    <submittedName>
        <fullName evidence="2">DUF4440 domain-containing protein</fullName>
    </submittedName>
</protein>
<dbReference type="InterPro" id="IPR032710">
    <property type="entry name" value="NTF2-like_dom_sf"/>
</dbReference>
<dbReference type="EMBL" id="CP015098">
    <property type="protein sequence ID" value="AMW13424.1"/>
    <property type="molecule type" value="Genomic_DNA"/>
</dbReference>
<dbReference type="SUPFAM" id="SSF54427">
    <property type="entry name" value="NTF2-like"/>
    <property type="match status" value="1"/>
</dbReference>
<dbReference type="STRING" id="1783515.A4E84_30355"/>
<reference evidence="3" key="1">
    <citation type="submission" date="2016-04" db="EMBL/GenBank/DDBJ databases">
        <authorList>
            <person name="Zhang B."/>
        </authorList>
    </citation>
    <scope>NUCLEOTIDE SEQUENCE [LARGE SCALE GENOMIC DNA]</scope>
    <source>
        <strain evidence="3">S10</strain>
    </source>
</reference>
<keyword evidence="3" id="KW-1185">Reference proteome</keyword>
<name>A0A143C7K7_9ACTN</name>